<evidence type="ECO:0000256" key="6">
    <source>
        <dbReference type="ARBA" id="ARBA00023315"/>
    </source>
</evidence>
<accession>A0A6C2TXH7</accession>
<dbReference type="EMBL" id="CAAHFG010000001">
    <property type="protein sequence ID" value="VGO12287.1"/>
    <property type="molecule type" value="Genomic_DNA"/>
</dbReference>
<dbReference type="PANTHER" id="PTHR30606">
    <property type="entry name" value="LIPID A BIOSYNTHESIS LAUROYL ACYLTRANSFERASE"/>
    <property type="match status" value="1"/>
</dbReference>
<gene>
    <name evidence="7" type="primary">lpxP</name>
    <name evidence="7" type="ORF">PDESU_00838</name>
</gene>
<keyword evidence="6" id="KW-0012">Acyltransferase</keyword>
<dbReference type="InterPro" id="IPR004960">
    <property type="entry name" value="LipA_acyltrans"/>
</dbReference>
<reference evidence="7 8" key="1">
    <citation type="submission" date="2019-04" db="EMBL/GenBank/DDBJ databases">
        <authorList>
            <person name="Van Vliet M D."/>
        </authorList>
    </citation>
    <scope>NUCLEOTIDE SEQUENCE [LARGE SCALE GENOMIC DNA]</scope>
    <source>
        <strain evidence="7 8">F1</strain>
    </source>
</reference>
<evidence type="ECO:0000313" key="7">
    <source>
        <dbReference type="EMBL" id="VGO12287.1"/>
    </source>
</evidence>
<keyword evidence="2" id="KW-1003">Cell membrane</keyword>
<evidence type="ECO:0000256" key="5">
    <source>
        <dbReference type="ARBA" id="ARBA00023136"/>
    </source>
</evidence>
<dbReference type="PANTHER" id="PTHR30606:SF10">
    <property type="entry name" value="PHOSPHATIDYLINOSITOL MANNOSIDE ACYLTRANSFERASE"/>
    <property type="match status" value="1"/>
</dbReference>
<dbReference type="GO" id="GO:0016746">
    <property type="term" value="F:acyltransferase activity"/>
    <property type="evidence" value="ECO:0007669"/>
    <property type="project" value="UniProtKB-KW"/>
</dbReference>
<dbReference type="Pfam" id="PF03279">
    <property type="entry name" value="Lip_A_acyltrans"/>
    <property type="match status" value="1"/>
</dbReference>
<proteinExistence type="predicted"/>
<organism evidence="7 8">
    <name type="scientific">Pontiella desulfatans</name>
    <dbReference type="NCBI Taxonomy" id="2750659"/>
    <lineage>
        <taxon>Bacteria</taxon>
        <taxon>Pseudomonadati</taxon>
        <taxon>Kiritimatiellota</taxon>
        <taxon>Kiritimatiellia</taxon>
        <taxon>Kiritimatiellales</taxon>
        <taxon>Pontiellaceae</taxon>
        <taxon>Pontiella</taxon>
    </lineage>
</organism>
<dbReference type="CDD" id="cd07984">
    <property type="entry name" value="LPLAT_LABLAT-like"/>
    <property type="match status" value="1"/>
</dbReference>
<evidence type="ECO:0000256" key="2">
    <source>
        <dbReference type="ARBA" id="ARBA00022475"/>
    </source>
</evidence>
<keyword evidence="5" id="KW-0472">Membrane</keyword>
<dbReference type="AlphaFoldDB" id="A0A6C2TXH7"/>
<name>A0A6C2TXH7_PONDE</name>
<evidence type="ECO:0000256" key="3">
    <source>
        <dbReference type="ARBA" id="ARBA00022519"/>
    </source>
</evidence>
<keyword evidence="4 7" id="KW-0808">Transferase</keyword>
<comment type="subcellular location">
    <subcellularLocation>
        <location evidence="1">Cell inner membrane</location>
    </subcellularLocation>
</comment>
<dbReference type="GO" id="GO:0005886">
    <property type="term" value="C:plasma membrane"/>
    <property type="evidence" value="ECO:0007669"/>
    <property type="project" value="UniProtKB-SubCell"/>
</dbReference>
<keyword evidence="3" id="KW-0997">Cell inner membrane</keyword>
<protein>
    <submittedName>
        <fullName evidence="7">Lipid A biosynthesis palmitoleoyltransferase</fullName>
    </submittedName>
</protein>
<keyword evidence="8" id="KW-1185">Reference proteome</keyword>
<dbReference type="Proteomes" id="UP000366872">
    <property type="component" value="Unassembled WGS sequence"/>
</dbReference>
<dbReference type="GO" id="GO:0009247">
    <property type="term" value="P:glycolipid biosynthetic process"/>
    <property type="evidence" value="ECO:0007669"/>
    <property type="project" value="UniProtKB-ARBA"/>
</dbReference>
<evidence type="ECO:0000313" key="8">
    <source>
        <dbReference type="Proteomes" id="UP000366872"/>
    </source>
</evidence>
<sequence length="316" mass="35736">MANWKQTRRTLRRPFETGLFMATKALVPLLPRRAIVGLAKALGHLGMVLPIREKSIGMKNLDAVFGNTKSVREKRRILASSFATFSQTMLDVLWFSVNPEKRIGEYVEFKNGPLKDRFLEDRPLICITAHMGSWELMGQTCALLGADLASIAAPIKNKMVDRLLIGMRERTGQTIIPRKGALRALIARLRKNGKAAFVLDQNTSPENGGIKVDFLGLPMMVSSAPAALAYRTGTEIMLGFCRPCPGGKYLIEIACCIQPPPFDKAEDPDNMALELTRLIEDNVSEQIRKYPEYWLWSYKHWRRYEGNTYPSNYPHY</sequence>
<evidence type="ECO:0000256" key="4">
    <source>
        <dbReference type="ARBA" id="ARBA00022679"/>
    </source>
</evidence>
<evidence type="ECO:0000256" key="1">
    <source>
        <dbReference type="ARBA" id="ARBA00004533"/>
    </source>
</evidence>
<dbReference type="RefSeq" id="WP_136077969.1">
    <property type="nucleotide sequence ID" value="NZ_CAAHFG010000001.1"/>
</dbReference>